<reference evidence="1" key="1">
    <citation type="journal article" date="2020" name="BMC Genomics">
        <title>Correction to: Identification and distribution of gene clusters required for synthesis of sphingolipid metabolism inhibitors in diverse species of the filamentous fungus Fusarium.</title>
        <authorList>
            <person name="Kim H.S."/>
            <person name="Lohmar J.M."/>
            <person name="Busman M."/>
            <person name="Brown D.W."/>
            <person name="Naumann T.A."/>
            <person name="Divon H.H."/>
            <person name="Lysoe E."/>
            <person name="Uhlig S."/>
            <person name="Proctor R.H."/>
        </authorList>
    </citation>
    <scope>NUCLEOTIDE SEQUENCE</scope>
    <source>
        <strain evidence="1">NRRL 20472</strain>
    </source>
</reference>
<dbReference type="EMBL" id="JABEXW010000438">
    <property type="protein sequence ID" value="KAF4963966.1"/>
    <property type="molecule type" value="Genomic_DNA"/>
</dbReference>
<reference evidence="1" key="2">
    <citation type="submission" date="2020-05" db="EMBL/GenBank/DDBJ databases">
        <authorList>
            <person name="Kim H.-S."/>
            <person name="Proctor R.H."/>
            <person name="Brown D.W."/>
        </authorList>
    </citation>
    <scope>NUCLEOTIDE SEQUENCE</scope>
    <source>
        <strain evidence="1">NRRL 20472</strain>
    </source>
</reference>
<name>A0A8H4TTQ3_9HYPO</name>
<proteinExistence type="predicted"/>
<dbReference type="OrthoDB" id="5216135at2759"/>
<keyword evidence="2" id="KW-1185">Reference proteome</keyword>
<accession>A0A8H4TTQ3</accession>
<sequence length="552" mass="62762">MDSHKTFLQGIAKANSALKAEIDEFAGLTTSRPQEEVNSTVRRYLSQIYQNIDLISQHHGHPRTTRTKILDTWQSFLPPIQALSLLPFGDFLAVRMLLYLASGLLLQRAMDMKFSEASAYKADVPLNQLNITLDDALLESLRRIWTKSETCEDFKWVFGEYKVSRWRKEDTSNEEAQHCHRIAQALTPAELAALDGTRGRHFIFAKKKDIEGEEDEDHWQPFSGGIPGDHYERMRSPARIPDDDDIEVDEWVYKLLGADGPIREAVFYAIHDNSRMESRWQGLDLVPRSLQFVLDAGRIAQPILAVKRRILAEKGLRKVGIPAELRVEILAHLDMPVRHPYLSSVDIVEAYAPFPERNRPSCYVCPSGGASKRVILTCPFKSIYIWNMPLRTFFVFHQTKAKVGWLCKYGVECKGHHDGDDWRISTENDLNVYVEKIVKDRCGSATTLSQVGFAAPTDFTLNTDDEDEKRRRRLFVGYGPLEDSSNELKMNGGFFGLTSSMVHNKILLGSWQGVDEGGRSMTSAQWALARCIADRNCCESALKKMHSRCDRC</sequence>
<organism evidence="1 2">
    <name type="scientific">Fusarium sarcochroum</name>
    <dbReference type="NCBI Taxonomy" id="1208366"/>
    <lineage>
        <taxon>Eukaryota</taxon>
        <taxon>Fungi</taxon>
        <taxon>Dikarya</taxon>
        <taxon>Ascomycota</taxon>
        <taxon>Pezizomycotina</taxon>
        <taxon>Sordariomycetes</taxon>
        <taxon>Hypocreomycetidae</taxon>
        <taxon>Hypocreales</taxon>
        <taxon>Nectriaceae</taxon>
        <taxon>Fusarium</taxon>
        <taxon>Fusarium lateritium species complex</taxon>
    </lineage>
</organism>
<evidence type="ECO:0000313" key="2">
    <source>
        <dbReference type="Proteomes" id="UP000622797"/>
    </source>
</evidence>
<protein>
    <submittedName>
        <fullName evidence="1">Uncharacterized protein</fullName>
    </submittedName>
</protein>
<gene>
    <name evidence="1" type="ORF">FSARC_8068</name>
</gene>
<comment type="caution">
    <text evidence="1">The sequence shown here is derived from an EMBL/GenBank/DDBJ whole genome shotgun (WGS) entry which is preliminary data.</text>
</comment>
<dbReference type="AlphaFoldDB" id="A0A8H4TTQ3"/>
<evidence type="ECO:0000313" key="1">
    <source>
        <dbReference type="EMBL" id="KAF4963966.1"/>
    </source>
</evidence>
<dbReference type="Proteomes" id="UP000622797">
    <property type="component" value="Unassembled WGS sequence"/>
</dbReference>